<dbReference type="EMBL" id="AFHQ01000038">
    <property type="protein sequence ID" value="EGK59211.1"/>
    <property type="molecule type" value="Genomic_DNA"/>
</dbReference>
<evidence type="ECO:0000313" key="1">
    <source>
        <dbReference type="EMBL" id="EGK59211.1"/>
    </source>
</evidence>
<name>F5RN79_9FIRM</name>
<protein>
    <submittedName>
        <fullName evidence="1">Uncharacterized protein</fullName>
    </submittedName>
</protein>
<sequence>MEGTDLIITLWDGRNEPVTEIRDMLYLVDEYMGMDARWWFEDWLKDQEDNEKAYDGLWKDYEAQQKDHKDTIREIEDKVKKLAEIIEYKDFDGKAAEKALRDIYHILWRELR</sequence>
<gene>
    <name evidence="1" type="ORF">HMPREF9081_1715</name>
</gene>
<organism evidence="1 2">
    <name type="scientific">Centipeda periodontii DSM 2778</name>
    <dbReference type="NCBI Taxonomy" id="888060"/>
    <lineage>
        <taxon>Bacteria</taxon>
        <taxon>Bacillati</taxon>
        <taxon>Bacillota</taxon>
        <taxon>Negativicutes</taxon>
        <taxon>Selenomonadales</taxon>
        <taxon>Selenomonadaceae</taxon>
        <taxon>Centipeda</taxon>
    </lineage>
</organism>
<evidence type="ECO:0000313" key="2">
    <source>
        <dbReference type="Proteomes" id="UP000004067"/>
    </source>
</evidence>
<dbReference type="AlphaFoldDB" id="F5RN79"/>
<proteinExistence type="predicted"/>
<keyword evidence="2" id="KW-1185">Reference proteome</keyword>
<accession>F5RN79</accession>
<dbReference type="STRING" id="888060.HMPREF9081_1715"/>
<reference evidence="1 2" key="1">
    <citation type="submission" date="2011-04" db="EMBL/GenBank/DDBJ databases">
        <authorList>
            <person name="Muzny D."/>
            <person name="Qin X."/>
            <person name="Deng J."/>
            <person name="Jiang H."/>
            <person name="Liu Y."/>
            <person name="Qu J."/>
            <person name="Song X.-Z."/>
            <person name="Zhang L."/>
            <person name="Thornton R."/>
            <person name="Coyle M."/>
            <person name="Francisco L."/>
            <person name="Jackson L."/>
            <person name="Javaid M."/>
            <person name="Korchina V."/>
            <person name="Kovar C."/>
            <person name="Mata R."/>
            <person name="Mathew T."/>
            <person name="Ngo R."/>
            <person name="Nguyen L."/>
            <person name="Nguyen N."/>
            <person name="Okwuonu G."/>
            <person name="Ongeri F."/>
            <person name="Pham C."/>
            <person name="Simmons D."/>
            <person name="Wilczek-Boney K."/>
            <person name="Hale W."/>
            <person name="Jakkamsetti A."/>
            <person name="Pham P."/>
            <person name="Ruth R."/>
            <person name="San Lucas F."/>
            <person name="Warren J."/>
            <person name="Zhang J."/>
            <person name="Zhao Z."/>
            <person name="Zhou C."/>
            <person name="Zhu D."/>
            <person name="Lee S."/>
            <person name="Bess C."/>
            <person name="Blankenburg K."/>
            <person name="Forbes L."/>
            <person name="Fu Q."/>
            <person name="Gubbala S."/>
            <person name="Hirani K."/>
            <person name="Jayaseelan J.C."/>
            <person name="Lara F."/>
            <person name="Munidasa M."/>
            <person name="Palculict T."/>
            <person name="Patil S."/>
            <person name="Pu L.-L."/>
            <person name="Saada N."/>
            <person name="Tang L."/>
            <person name="Weissenberger G."/>
            <person name="Zhu Y."/>
            <person name="Hemphill L."/>
            <person name="Shang Y."/>
            <person name="Youmans B."/>
            <person name="Ayvaz T."/>
            <person name="Ross M."/>
            <person name="Santibanez J."/>
            <person name="Aqrawi P."/>
            <person name="Gross S."/>
            <person name="Joshi V."/>
            <person name="Fowler G."/>
            <person name="Nazareth L."/>
            <person name="Reid J."/>
            <person name="Worley K."/>
            <person name="Petrosino J."/>
            <person name="Highlander S."/>
            <person name="Gibbs R."/>
        </authorList>
    </citation>
    <scope>NUCLEOTIDE SEQUENCE [LARGE SCALE GENOMIC DNA]</scope>
    <source>
        <strain evidence="1 2">DSM 2778</strain>
    </source>
</reference>
<dbReference type="Proteomes" id="UP000004067">
    <property type="component" value="Unassembled WGS sequence"/>
</dbReference>
<comment type="caution">
    <text evidence="1">The sequence shown here is derived from an EMBL/GenBank/DDBJ whole genome shotgun (WGS) entry which is preliminary data.</text>
</comment>
<dbReference type="eggNOG" id="ENOG5033XGD">
    <property type="taxonomic scope" value="Bacteria"/>
</dbReference>
<dbReference type="HOGENOM" id="CLU_2141400_0_0_9"/>